<dbReference type="GeneID" id="54410420"/>
<dbReference type="AlphaFoldDB" id="A0A6A6ASD9"/>
<proteinExistence type="predicted"/>
<dbReference type="EMBL" id="ML977498">
    <property type="protein sequence ID" value="KAF2133757.1"/>
    <property type="molecule type" value="Genomic_DNA"/>
</dbReference>
<name>A0A6A6ASD9_9PLEO</name>
<feature type="compositionally biased region" description="Low complexity" evidence="1">
    <location>
        <begin position="133"/>
        <end position="150"/>
    </location>
</feature>
<keyword evidence="3" id="KW-1185">Reference proteome</keyword>
<protein>
    <submittedName>
        <fullName evidence="2">Uncharacterized protein</fullName>
    </submittedName>
</protein>
<feature type="compositionally biased region" description="Basic residues" evidence="1">
    <location>
        <begin position="177"/>
        <end position="190"/>
    </location>
</feature>
<evidence type="ECO:0000256" key="1">
    <source>
        <dbReference type="SAM" id="MobiDB-lite"/>
    </source>
</evidence>
<feature type="region of interest" description="Disordered" evidence="1">
    <location>
        <begin position="130"/>
        <end position="190"/>
    </location>
</feature>
<evidence type="ECO:0000313" key="3">
    <source>
        <dbReference type="Proteomes" id="UP000799771"/>
    </source>
</evidence>
<reference evidence="2" key="1">
    <citation type="journal article" date="2020" name="Stud. Mycol.">
        <title>101 Dothideomycetes genomes: a test case for predicting lifestyles and emergence of pathogens.</title>
        <authorList>
            <person name="Haridas S."/>
            <person name="Albert R."/>
            <person name="Binder M."/>
            <person name="Bloem J."/>
            <person name="Labutti K."/>
            <person name="Salamov A."/>
            <person name="Andreopoulos B."/>
            <person name="Baker S."/>
            <person name="Barry K."/>
            <person name="Bills G."/>
            <person name="Bluhm B."/>
            <person name="Cannon C."/>
            <person name="Castanera R."/>
            <person name="Culley D."/>
            <person name="Daum C."/>
            <person name="Ezra D."/>
            <person name="Gonzalez J."/>
            <person name="Henrissat B."/>
            <person name="Kuo A."/>
            <person name="Liang C."/>
            <person name="Lipzen A."/>
            <person name="Lutzoni F."/>
            <person name="Magnuson J."/>
            <person name="Mondo S."/>
            <person name="Nolan M."/>
            <person name="Ohm R."/>
            <person name="Pangilinan J."/>
            <person name="Park H.-J."/>
            <person name="Ramirez L."/>
            <person name="Alfaro M."/>
            <person name="Sun H."/>
            <person name="Tritt A."/>
            <person name="Yoshinaga Y."/>
            <person name="Zwiers L.-H."/>
            <person name="Turgeon B."/>
            <person name="Goodwin S."/>
            <person name="Spatafora J."/>
            <person name="Crous P."/>
            <person name="Grigoriev I."/>
        </authorList>
    </citation>
    <scope>NUCLEOTIDE SEQUENCE</scope>
    <source>
        <strain evidence="2">CBS 119687</strain>
    </source>
</reference>
<gene>
    <name evidence="2" type="ORF">P153DRAFT_380939</name>
</gene>
<accession>A0A6A6ASD9</accession>
<organism evidence="2 3">
    <name type="scientific">Dothidotthia symphoricarpi CBS 119687</name>
    <dbReference type="NCBI Taxonomy" id="1392245"/>
    <lineage>
        <taxon>Eukaryota</taxon>
        <taxon>Fungi</taxon>
        <taxon>Dikarya</taxon>
        <taxon>Ascomycota</taxon>
        <taxon>Pezizomycotina</taxon>
        <taxon>Dothideomycetes</taxon>
        <taxon>Pleosporomycetidae</taxon>
        <taxon>Pleosporales</taxon>
        <taxon>Dothidotthiaceae</taxon>
        <taxon>Dothidotthia</taxon>
    </lineage>
</organism>
<dbReference type="RefSeq" id="XP_033528144.1">
    <property type="nucleotide sequence ID" value="XM_033669988.1"/>
</dbReference>
<evidence type="ECO:0000313" key="2">
    <source>
        <dbReference type="EMBL" id="KAF2133757.1"/>
    </source>
</evidence>
<dbReference type="Proteomes" id="UP000799771">
    <property type="component" value="Unassembled WGS sequence"/>
</dbReference>
<sequence>MYHHTTIETMNNQSTPNRLTEQNLQLHTTHFQNKARTYSIGTDQTWEPYHQLDDDDFEGSEDGDLDTRRHNIELRRAASLEALKIYGGCFASGFLAMQESWRPTPTASQRQLYYLDVETLELRELASEMSSIETGSIETGSTRSGSSIGRPRPDSVTLSPIGAQEGKSERKWSWKSLGKKRRNKSNKSPM</sequence>
<dbReference type="OrthoDB" id="3778648at2759"/>